<accession>A0A939MJU2</accession>
<sequence>MGLFDRAKQAFSGTPGGYEEQARAAQQAAEDAMRQAGYSDGRLPTAADVSGGLGAQMQSDHDVLNAYGQELNRILAVGVPGTSVITSAVATGEQNAGNPWYQLEVQVTLPGQAPYTVVKREMIPATMLAGYAVGSAHDVRVDPSDPQKIAFSS</sequence>
<reference evidence="2" key="1">
    <citation type="submission" date="2021-03" db="EMBL/GenBank/DDBJ databases">
        <title>Leucobacter chromiisoli sp. nov., isolated from chromium-containing soil of chemical plant.</title>
        <authorList>
            <person name="Xu Z."/>
        </authorList>
    </citation>
    <scope>NUCLEOTIDE SEQUENCE</scope>
    <source>
        <strain evidence="2">S27</strain>
    </source>
</reference>
<evidence type="ECO:0000313" key="3">
    <source>
        <dbReference type="Proteomes" id="UP000664382"/>
    </source>
</evidence>
<keyword evidence="3" id="KW-1185">Reference proteome</keyword>
<gene>
    <name evidence="2" type="ORF">J4H92_08905</name>
</gene>
<feature type="region of interest" description="Disordered" evidence="1">
    <location>
        <begin position="10"/>
        <end position="36"/>
    </location>
</feature>
<proteinExistence type="predicted"/>
<comment type="caution">
    <text evidence="2">The sequence shown here is derived from an EMBL/GenBank/DDBJ whole genome shotgun (WGS) entry which is preliminary data.</text>
</comment>
<feature type="compositionally biased region" description="Low complexity" evidence="1">
    <location>
        <begin position="23"/>
        <end position="36"/>
    </location>
</feature>
<evidence type="ECO:0000313" key="2">
    <source>
        <dbReference type="EMBL" id="MBO1902063.1"/>
    </source>
</evidence>
<evidence type="ECO:0000256" key="1">
    <source>
        <dbReference type="SAM" id="MobiDB-lite"/>
    </source>
</evidence>
<name>A0A939MJU2_9MICO</name>
<dbReference type="Proteomes" id="UP000664382">
    <property type="component" value="Unassembled WGS sequence"/>
</dbReference>
<dbReference type="EMBL" id="JAGDYM010000010">
    <property type="protein sequence ID" value="MBO1902063.1"/>
    <property type="molecule type" value="Genomic_DNA"/>
</dbReference>
<protein>
    <submittedName>
        <fullName evidence="2">Uncharacterized protein</fullName>
    </submittedName>
</protein>
<dbReference type="RefSeq" id="WP_208097832.1">
    <property type="nucleotide sequence ID" value="NZ_JAGDYM010000010.1"/>
</dbReference>
<dbReference type="AlphaFoldDB" id="A0A939MJU2"/>
<organism evidence="2 3">
    <name type="scientific">Leucobacter weissii</name>
    <dbReference type="NCBI Taxonomy" id="1983706"/>
    <lineage>
        <taxon>Bacteria</taxon>
        <taxon>Bacillati</taxon>
        <taxon>Actinomycetota</taxon>
        <taxon>Actinomycetes</taxon>
        <taxon>Micrococcales</taxon>
        <taxon>Microbacteriaceae</taxon>
        <taxon>Leucobacter</taxon>
    </lineage>
</organism>